<sequence>MKHFLILLSALVLVQGFKLEEATFKNPFGEDAENLLKPLLKEFHELKHLVEEVKQYQQTQKVSSQDLAEKLASLPPHCLPTDTPFIEAWDAEACNQVTVTLGQAANLAGNVTNWVFNAGLTIGKEVYKLIHCWQQKPDVALKCVVNDITEIKNTIDTYKPLVKNFKRSLVSLAAELRKEFRKCLSIQHKTHAIAEQVVVQAQLCDNVNLH</sequence>
<dbReference type="AlphaFoldDB" id="A0A224XP87"/>
<proteinExistence type="predicted"/>
<organism evidence="2">
    <name type="scientific">Panstrongylus lignarius</name>
    <dbReference type="NCBI Taxonomy" id="156445"/>
    <lineage>
        <taxon>Eukaryota</taxon>
        <taxon>Metazoa</taxon>
        <taxon>Ecdysozoa</taxon>
        <taxon>Arthropoda</taxon>
        <taxon>Hexapoda</taxon>
        <taxon>Insecta</taxon>
        <taxon>Pterygota</taxon>
        <taxon>Neoptera</taxon>
        <taxon>Paraneoptera</taxon>
        <taxon>Hemiptera</taxon>
        <taxon>Heteroptera</taxon>
        <taxon>Panheteroptera</taxon>
        <taxon>Cimicomorpha</taxon>
        <taxon>Reduviidae</taxon>
        <taxon>Triatominae</taxon>
        <taxon>Panstrongylus</taxon>
    </lineage>
</organism>
<reference evidence="2" key="1">
    <citation type="journal article" date="2018" name="PLoS Negl. Trop. Dis.">
        <title>An insight into the salivary gland and fat body transcriptome of Panstrongylus lignarius (Hemiptera: Heteroptera), the main vector of Chagas disease in Peru.</title>
        <authorList>
            <person name="Nevoa J.C."/>
            <person name="Mendes M.T."/>
            <person name="da Silva M.V."/>
            <person name="Soares S.C."/>
            <person name="Oliveira C.J.F."/>
            <person name="Ribeiro J.M.C."/>
        </authorList>
    </citation>
    <scope>NUCLEOTIDE SEQUENCE</scope>
</reference>
<evidence type="ECO:0000256" key="1">
    <source>
        <dbReference type="SAM" id="SignalP"/>
    </source>
</evidence>
<evidence type="ECO:0000313" key="2">
    <source>
        <dbReference type="EMBL" id="JAW12894.1"/>
    </source>
</evidence>
<protein>
    <submittedName>
        <fullName evidence="2">Putative secreted protein</fullName>
    </submittedName>
</protein>
<keyword evidence="1" id="KW-0732">Signal</keyword>
<name>A0A224XP87_9HEMI</name>
<dbReference type="EMBL" id="GFTR01003532">
    <property type="protein sequence ID" value="JAW12894.1"/>
    <property type="molecule type" value="Transcribed_RNA"/>
</dbReference>
<accession>A0A224XP87</accession>
<feature type="chain" id="PRO_5013234199" evidence="1">
    <location>
        <begin position="17"/>
        <end position="210"/>
    </location>
</feature>
<feature type="signal peptide" evidence="1">
    <location>
        <begin position="1"/>
        <end position="16"/>
    </location>
</feature>